<protein>
    <submittedName>
        <fullName evidence="2">Uncharacterized protein</fullName>
    </submittedName>
</protein>
<keyword evidence="1" id="KW-0732">Signal</keyword>
<dbReference type="AlphaFoldDB" id="A0A923SEZ7"/>
<sequence>MNPLYKLFFLSLVLSSSVACAQNSKLQLDKNEFRNDSIVLNGTFFKINKFSYDFSKLDKPFSIYNPHPGFNSVVASRSYYSFTNTTRLLSYEMKNIEKKPIFPDVKKVTLGEAVFLQVMNSIFDK</sequence>
<dbReference type="Proteomes" id="UP000641454">
    <property type="component" value="Unassembled WGS sequence"/>
</dbReference>
<reference evidence="2 3" key="1">
    <citation type="submission" date="2020-08" db="EMBL/GenBank/DDBJ databases">
        <title>Description of novel Flavobacterium F-392 isolate.</title>
        <authorList>
            <person name="Saticioglu I.B."/>
            <person name="Duman M."/>
            <person name="Altun S."/>
        </authorList>
    </citation>
    <scope>NUCLEOTIDE SEQUENCE [LARGE SCALE GENOMIC DNA]</scope>
    <source>
        <strain evidence="2 3">F-392</strain>
    </source>
</reference>
<feature type="chain" id="PRO_5037091444" evidence="1">
    <location>
        <begin position="22"/>
        <end position="125"/>
    </location>
</feature>
<keyword evidence="3" id="KW-1185">Reference proteome</keyword>
<evidence type="ECO:0000313" key="3">
    <source>
        <dbReference type="Proteomes" id="UP000641454"/>
    </source>
</evidence>
<comment type="caution">
    <text evidence="2">The sequence shown here is derived from an EMBL/GenBank/DDBJ whole genome shotgun (WGS) entry which is preliminary data.</text>
</comment>
<gene>
    <name evidence="2" type="ORF">H8R25_01985</name>
</gene>
<organism evidence="2 3">
    <name type="scientific">Flavobacterium muglaense</name>
    <dbReference type="NCBI Taxonomy" id="2764716"/>
    <lineage>
        <taxon>Bacteria</taxon>
        <taxon>Pseudomonadati</taxon>
        <taxon>Bacteroidota</taxon>
        <taxon>Flavobacteriia</taxon>
        <taxon>Flavobacteriales</taxon>
        <taxon>Flavobacteriaceae</taxon>
        <taxon>Flavobacterium</taxon>
    </lineage>
</organism>
<feature type="signal peptide" evidence="1">
    <location>
        <begin position="1"/>
        <end position="21"/>
    </location>
</feature>
<dbReference type="PROSITE" id="PS51257">
    <property type="entry name" value="PROKAR_LIPOPROTEIN"/>
    <property type="match status" value="1"/>
</dbReference>
<accession>A0A923SEZ7</accession>
<proteinExistence type="predicted"/>
<dbReference type="RefSeq" id="WP_187016899.1">
    <property type="nucleotide sequence ID" value="NZ_JACRUK010000002.1"/>
</dbReference>
<evidence type="ECO:0000256" key="1">
    <source>
        <dbReference type="SAM" id="SignalP"/>
    </source>
</evidence>
<name>A0A923SEZ7_9FLAO</name>
<dbReference type="EMBL" id="JACRUL010000002">
    <property type="protein sequence ID" value="MBC5843209.1"/>
    <property type="molecule type" value="Genomic_DNA"/>
</dbReference>
<evidence type="ECO:0000313" key="2">
    <source>
        <dbReference type="EMBL" id="MBC5843209.1"/>
    </source>
</evidence>